<feature type="transmembrane region" description="Helical" evidence="5">
    <location>
        <begin position="15"/>
        <end position="37"/>
    </location>
</feature>
<proteinExistence type="predicted"/>
<feature type="transmembrane region" description="Helical" evidence="5">
    <location>
        <begin position="304"/>
        <end position="324"/>
    </location>
</feature>
<evidence type="ECO:0000313" key="7">
    <source>
        <dbReference type="Proteomes" id="UP000674179"/>
    </source>
</evidence>
<dbReference type="GO" id="GO:0015165">
    <property type="term" value="F:pyrimidine nucleotide-sugar transmembrane transporter activity"/>
    <property type="evidence" value="ECO:0007669"/>
    <property type="project" value="InterPro"/>
</dbReference>
<dbReference type="NCBIfam" id="TIGR00803">
    <property type="entry name" value="nst"/>
    <property type="match status" value="1"/>
</dbReference>
<feature type="transmembrane region" description="Helical" evidence="5">
    <location>
        <begin position="407"/>
        <end position="428"/>
    </location>
</feature>
<dbReference type="PIRSF" id="PIRSF005799">
    <property type="entry name" value="UDP-gal_transpt"/>
    <property type="match status" value="1"/>
</dbReference>
<dbReference type="KEGG" id="lenr:94172086"/>
<keyword evidence="7" id="KW-1185">Reference proteome</keyword>
<dbReference type="SUPFAM" id="SSF103481">
    <property type="entry name" value="Multidrug resistance efflux transporter EmrE"/>
    <property type="match status" value="1"/>
</dbReference>
<dbReference type="AlphaFoldDB" id="A0A836HHW1"/>
<gene>
    <name evidence="6" type="ORF">CUR178_04878</name>
</gene>
<evidence type="ECO:0008006" key="8">
    <source>
        <dbReference type="Google" id="ProtNLM"/>
    </source>
</evidence>
<dbReference type="RefSeq" id="XP_067692631.1">
    <property type="nucleotide sequence ID" value="XM_067836576.1"/>
</dbReference>
<feature type="transmembrane region" description="Helical" evidence="5">
    <location>
        <begin position="374"/>
        <end position="400"/>
    </location>
</feature>
<evidence type="ECO:0000256" key="2">
    <source>
        <dbReference type="ARBA" id="ARBA00022692"/>
    </source>
</evidence>
<organism evidence="6 7">
    <name type="scientific">Leishmania enriettii</name>
    <dbReference type="NCBI Taxonomy" id="5663"/>
    <lineage>
        <taxon>Eukaryota</taxon>
        <taxon>Discoba</taxon>
        <taxon>Euglenozoa</taxon>
        <taxon>Kinetoplastea</taxon>
        <taxon>Metakinetoplastina</taxon>
        <taxon>Trypanosomatida</taxon>
        <taxon>Trypanosomatidae</taxon>
        <taxon>Leishmaniinae</taxon>
        <taxon>Leishmania</taxon>
    </lineage>
</organism>
<evidence type="ECO:0000256" key="3">
    <source>
        <dbReference type="ARBA" id="ARBA00022989"/>
    </source>
</evidence>
<feature type="transmembrane region" description="Helical" evidence="5">
    <location>
        <begin position="218"/>
        <end position="239"/>
    </location>
</feature>
<feature type="transmembrane region" description="Helical" evidence="5">
    <location>
        <begin position="246"/>
        <end position="265"/>
    </location>
</feature>
<dbReference type="InterPro" id="IPR037185">
    <property type="entry name" value="EmrE-like"/>
</dbReference>
<reference evidence="6 7" key="1">
    <citation type="submission" date="2021-02" db="EMBL/GenBank/DDBJ databases">
        <title>Leishmania (Mundinia) enrietti genome sequencing and assembly.</title>
        <authorList>
            <person name="Almutairi H."/>
            <person name="Gatherer D."/>
        </authorList>
    </citation>
    <scope>NUCLEOTIDE SEQUENCE [LARGE SCALE GENOMIC DNA]</scope>
    <source>
        <strain evidence="6">CUR178</strain>
    </source>
</reference>
<dbReference type="OrthoDB" id="408493at2759"/>
<protein>
    <recommendedName>
        <fullName evidence="8">CMP-sialic acid transporter</fullName>
    </recommendedName>
</protein>
<accession>A0A836HHW1</accession>
<dbReference type="Pfam" id="PF04142">
    <property type="entry name" value="Nuc_sug_transp"/>
    <property type="match status" value="1"/>
</dbReference>
<sequence>MNTFHSTLAMWVRRYVINFNALSLVLLAVQNAGYLVLISYSQQSDHSSLAVGGVEPEEDEVRTSNFKASHFLVTTEFAKLCISLLWCAVDEARAMQQENLTTEAVTSPTAPLLIEEAEFSSKAAFAEAPNGLSDEKCRVLHTIGDAEKDLSAESVVHVVPLRVLVARKGFAALFLCRMRHAVGLDHKYKEALLMVVPAVVYAIQGLLLIYALKLLDPTVFQVLYQVRILFLAFMMRLVLDFRLSPIRWFALVMLMFGITLAQMGAQSTRADTTMSKADEAARAEMENAVATEKTSGSWSMEGTLAALTGGFLSAFSGVFMEFVVKKRGNHFHLSARNVHLAFFSVVYFFIVFLYQVRQSEEASTVSGLDEFASAFFEGFTGLVWFLVMLQAVGGILVALVVRYCDNIVKSFSTAFAIVLSGIASVFLFRTPLSGTFLLGSLLVLASITMYTAKK</sequence>
<feature type="transmembrane region" description="Helical" evidence="5">
    <location>
        <begin position="191"/>
        <end position="212"/>
    </location>
</feature>
<name>A0A836HHW1_LEIEN</name>
<dbReference type="PANTHER" id="PTHR10231">
    <property type="entry name" value="NUCLEOTIDE-SUGAR TRANSMEMBRANE TRANSPORTER"/>
    <property type="match status" value="1"/>
</dbReference>
<dbReference type="EMBL" id="JAFHKP010000024">
    <property type="protein sequence ID" value="KAG5478166.1"/>
    <property type="molecule type" value="Genomic_DNA"/>
</dbReference>
<feature type="transmembrane region" description="Helical" evidence="5">
    <location>
        <begin position="336"/>
        <end position="354"/>
    </location>
</feature>
<feature type="transmembrane region" description="Helical" evidence="5">
    <location>
        <begin position="434"/>
        <end position="452"/>
    </location>
</feature>
<dbReference type="InterPro" id="IPR007271">
    <property type="entry name" value="Nuc_sug_transpt"/>
</dbReference>
<keyword evidence="2 5" id="KW-0812">Transmembrane</keyword>
<evidence type="ECO:0000256" key="5">
    <source>
        <dbReference type="SAM" id="Phobius"/>
    </source>
</evidence>
<keyword evidence="4 5" id="KW-0472">Membrane</keyword>
<dbReference type="GeneID" id="94172086"/>
<comment type="caution">
    <text evidence="6">The sequence shown here is derived from an EMBL/GenBank/DDBJ whole genome shotgun (WGS) entry which is preliminary data.</text>
</comment>
<evidence type="ECO:0000313" key="6">
    <source>
        <dbReference type="EMBL" id="KAG5478166.1"/>
    </source>
</evidence>
<evidence type="ECO:0000256" key="1">
    <source>
        <dbReference type="ARBA" id="ARBA00004141"/>
    </source>
</evidence>
<dbReference type="Proteomes" id="UP000674179">
    <property type="component" value="Chromosome 24"/>
</dbReference>
<evidence type="ECO:0000256" key="4">
    <source>
        <dbReference type="ARBA" id="ARBA00023136"/>
    </source>
</evidence>
<comment type="subcellular location">
    <subcellularLocation>
        <location evidence="1">Membrane</location>
        <topology evidence="1">Multi-pass membrane protein</topology>
    </subcellularLocation>
</comment>
<dbReference type="GO" id="GO:0000139">
    <property type="term" value="C:Golgi membrane"/>
    <property type="evidence" value="ECO:0007669"/>
    <property type="project" value="InterPro"/>
</dbReference>
<keyword evidence="3 5" id="KW-1133">Transmembrane helix</keyword>